<protein>
    <submittedName>
        <fullName evidence="1">Uncharacterized protein</fullName>
    </submittedName>
</protein>
<dbReference type="RefSeq" id="WP_167230932.1">
    <property type="nucleotide sequence ID" value="NZ_JAAQPH010000033.1"/>
</dbReference>
<comment type="caution">
    <text evidence="1">The sequence shown here is derived from an EMBL/GenBank/DDBJ whole genome shotgun (WGS) entry which is preliminary data.</text>
</comment>
<proteinExistence type="predicted"/>
<dbReference type="AlphaFoldDB" id="A0A967F3C0"/>
<accession>A0A967F3C0</accession>
<evidence type="ECO:0000313" key="1">
    <source>
        <dbReference type="EMBL" id="NIA72130.1"/>
    </source>
</evidence>
<sequence>MDQLERPSELLWDERRAWFEEQEAQRAKAGAPAPSEQACALIIDLQAVFCSGAWAAAVILAYAIAEAQSSHRAARPEGVGEGDWKWLRALRNRLVHENPGKASFTVEDQWMRRDLWEERARHAVVIAFAALYPDLSGRENAAGERP</sequence>
<keyword evidence="2" id="KW-1185">Reference proteome</keyword>
<reference evidence="1" key="1">
    <citation type="submission" date="2020-03" db="EMBL/GenBank/DDBJ databases">
        <title>Genome of Pelagibius litoralis DSM 21314T.</title>
        <authorList>
            <person name="Wang G."/>
        </authorList>
    </citation>
    <scope>NUCLEOTIDE SEQUENCE</scope>
    <source>
        <strain evidence="1">DSM 21314</strain>
    </source>
</reference>
<organism evidence="1 2">
    <name type="scientific">Pelagibius litoralis</name>
    <dbReference type="NCBI Taxonomy" id="374515"/>
    <lineage>
        <taxon>Bacteria</taxon>
        <taxon>Pseudomonadati</taxon>
        <taxon>Pseudomonadota</taxon>
        <taxon>Alphaproteobacteria</taxon>
        <taxon>Rhodospirillales</taxon>
        <taxon>Rhodovibrionaceae</taxon>
        <taxon>Pelagibius</taxon>
    </lineage>
</organism>
<evidence type="ECO:0000313" key="2">
    <source>
        <dbReference type="Proteomes" id="UP000761264"/>
    </source>
</evidence>
<dbReference type="Proteomes" id="UP000761264">
    <property type="component" value="Unassembled WGS sequence"/>
</dbReference>
<name>A0A967F3C0_9PROT</name>
<dbReference type="EMBL" id="JAAQPH010000033">
    <property type="protein sequence ID" value="NIA72130.1"/>
    <property type="molecule type" value="Genomic_DNA"/>
</dbReference>
<gene>
    <name evidence="1" type="ORF">HBA54_26425</name>
</gene>